<dbReference type="InterPro" id="IPR006311">
    <property type="entry name" value="TAT_signal"/>
</dbReference>
<evidence type="ECO:0000259" key="6">
    <source>
        <dbReference type="Pfam" id="PF01266"/>
    </source>
</evidence>
<dbReference type="SUPFAM" id="SSF54373">
    <property type="entry name" value="FAD-linked reductases, C-terminal domain"/>
    <property type="match status" value="1"/>
</dbReference>
<dbReference type="Gene3D" id="3.50.50.60">
    <property type="entry name" value="FAD/NAD(P)-binding domain"/>
    <property type="match status" value="1"/>
</dbReference>
<dbReference type="InterPro" id="IPR036188">
    <property type="entry name" value="FAD/NAD-bd_sf"/>
</dbReference>
<keyword evidence="2" id="KW-0285">Flavoprotein</keyword>
<feature type="signal peptide" evidence="5">
    <location>
        <begin position="1"/>
        <end position="23"/>
    </location>
</feature>
<sequence>MPKLDRRTLLAAGAATLAAPALAQNRPDTIVVGAGVFGAWTAEMLRRRGEKVLLLDAWAPAHARASSGGESRLTRAGYGADAVYTRMARDSLPEWKSLSAASGLPIFHETGVLFFAAKADAYFRDSLRVNRELGLPIEEMDGAAMQRRWPQIDFTGISIGLLEPGFGALMARRSVETLVARFVKAGGAYRQAAVAPPAEGSGALAEIVTTTGERLSAARFVFACGPWLPKLFPALLGKRIFPTRQEVFFFRPPAGDGRFGASALPGWADFNGDDVYYGFPDLEGRGFKVAHDVHGPPIDPDEGDRTASADGLIRVRAFMARRFPGLANAPVNEMRVCQYENSSNGDLLIDVHPARPNLLLVGAGSGHGFKHGPMVGKYAADRLLGALNSAEPRFSLATKAEVQARSVH</sequence>
<feature type="domain" description="FAD dependent oxidoreductase" evidence="6">
    <location>
        <begin position="28"/>
        <end position="382"/>
    </location>
</feature>
<comment type="cofactor">
    <cofactor evidence="1">
        <name>FAD</name>
        <dbReference type="ChEBI" id="CHEBI:57692"/>
    </cofactor>
</comment>
<protein>
    <submittedName>
        <fullName evidence="7">FAD-dependent oxidoreductase</fullName>
    </submittedName>
</protein>
<proteinExistence type="predicted"/>
<dbReference type="InterPro" id="IPR006076">
    <property type="entry name" value="FAD-dep_OxRdtase"/>
</dbReference>
<keyword evidence="8" id="KW-1185">Reference proteome</keyword>
<gene>
    <name evidence="7" type="ORF">ACFOMD_00590</name>
</gene>
<evidence type="ECO:0000256" key="3">
    <source>
        <dbReference type="ARBA" id="ARBA00022827"/>
    </source>
</evidence>
<comment type="caution">
    <text evidence="7">The sequence shown here is derived from an EMBL/GenBank/DDBJ whole genome shotgun (WGS) entry which is preliminary data.</text>
</comment>
<keyword evidence="4" id="KW-0560">Oxidoreductase</keyword>
<dbReference type="Pfam" id="PF01266">
    <property type="entry name" value="DAO"/>
    <property type="match status" value="1"/>
</dbReference>
<dbReference type="Gene3D" id="3.30.9.10">
    <property type="entry name" value="D-Amino Acid Oxidase, subunit A, domain 2"/>
    <property type="match status" value="1"/>
</dbReference>
<evidence type="ECO:0000256" key="4">
    <source>
        <dbReference type="ARBA" id="ARBA00023002"/>
    </source>
</evidence>
<dbReference type="Proteomes" id="UP001595615">
    <property type="component" value="Unassembled WGS sequence"/>
</dbReference>
<organism evidence="7 8">
    <name type="scientific">Sphingoaurantiacus capsulatus</name>
    <dbReference type="NCBI Taxonomy" id="1771310"/>
    <lineage>
        <taxon>Bacteria</taxon>
        <taxon>Pseudomonadati</taxon>
        <taxon>Pseudomonadota</taxon>
        <taxon>Alphaproteobacteria</taxon>
        <taxon>Sphingomonadales</taxon>
        <taxon>Sphingosinicellaceae</taxon>
        <taxon>Sphingoaurantiacus</taxon>
    </lineage>
</organism>
<accession>A0ABV7X4G9</accession>
<evidence type="ECO:0000313" key="8">
    <source>
        <dbReference type="Proteomes" id="UP001595615"/>
    </source>
</evidence>
<dbReference type="EMBL" id="JBHRXV010000001">
    <property type="protein sequence ID" value="MFC3711045.1"/>
    <property type="molecule type" value="Genomic_DNA"/>
</dbReference>
<keyword evidence="5" id="KW-0732">Signal</keyword>
<dbReference type="RefSeq" id="WP_380855206.1">
    <property type="nucleotide sequence ID" value="NZ_JBHRXV010000001.1"/>
</dbReference>
<dbReference type="SUPFAM" id="SSF51905">
    <property type="entry name" value="FAD/NAD(P)-binding domain"/>
    <property type="match status" value="1"/>
</dbReference>
<name>A0ABV7X4G9_9SPHN</name>
<feature type="chain" id="PRO_5046398564" evidence="5">
    <location>
        <begin position="24"/>
        <end position="408"/>
    </location>
</feature>
<evidence type="ECO:0000313" key="7">
    <source>
        <dbReference type="EMBL" id="MFC3711045.1"/>
    </source>
</evidence>
<dbReference type="PANTHER" id="PTHR10961">
    <property type="entry name" value="PEROXISOMAL SARCOSINE OXIDASE"/>
    <property type="match status" value="1"/>
</dbReference>
<dbReference type="InterPro" id="IPR045170">
    <property type="entry name" value="MTOX"/>
</dbReference>
<keyword evidence="3" id="KW-0274">FAD</keyword>
<dbReference type="PANTHER" id="PTHR10961:SF46">
    <property type="entry name" value="PEROXISOMAL SARCOSINE OXIDASE"/>
    <property type="match status" value="1"/>
</dbReference>
<evidence type="ECO:0000256" key="5">
    <source>
        <dbReference type="SAM" id="SignalP"/>
    </source>
</evidence>
<evidence type="ECO:0000256" key="1">
    <source>
        <dbReference type="ARBA" id="ARBA00001974"/>
    </source>
</evidence>
<reference evidence="8" key="1">
    <citation type="journal article" date="2019" name="Int. J. Syst. Evol. Microbiol.">
        <title>The Global Catalogue of Microorganisms (GCM) 10K type strain sequencing project: providing services to taxonomists for standard genome sequencing and annotation.</title>
        <authorList>
            <consortium name="The Broad Institute Genomics Platform"/>
            <consortium name="The Broad Institute Genome Sequencing Center for Infectious Disease"/>
            <person name="Wu L."/>
            <person name="Ma J."/>
        </authorList>
    </citation>
    <scope>NUCLEOTIDE SEQUENCE [LARGE SCALE GENOMIC DNA]</scope>
    <source>
        <strain evidence="8">KCTC 42644</strain>
    </source>
</reference>
<dbReference type="PROSITE" id="PS51318">
    <property type="entry name" value="TAT"/>
    <property type="match status" value="1"/>
</dbReference>
<evidence type="ECO:0000256" key="2">
    <source>
        <dbReference type="ARBA" id="ARBA00022630"/>
    </source>
</evidence>